<protein>
    <submittedName>
        <fullName evidence="2">Uncharacterized protein</fullName>
    </submittedName>
</protein>
<reference evidence="2" key="1">
    <citation type="submission" date="2020-08" db="EMBL/GenBank/DDBJ databases">
        <title>Multicomponent nature underlies the extraordinary mechanical properties of spider dragline silk.</title>
        <authorList>
            <person name="Kono N."/>
            <person name="Nakamura H."/>
            <person name="Mori M."/>
            <person name="Yoshida Y."/>
            <person name="Ohtoshi R."/>
            <person name="Malay A.D."/>
            <person name="Moran D.A.P."/>
            <person name="Tomita M."/>
            <person name="Numata K."/>
            <person name="Arakawa K."/>
        </authorList>
    </citation>
    <scope>NUCLEOTIDE SEQUENCE</scope>
</reference>
<organism evidence="2 3">
    <name type="scientific">Nephila pilipes</name>
    <name type="common">Giant wood spider</name>
    <name type="synonym">Nephila maculata</name>
    <dbReference type="NCBI Taxonomy" id="299642"/>
    <lineage>
        <taxon>Eukaryota</taxon>
        <taxon>Metazoa</taxon>
        <taxon>Ecdysozoa</taxon>
        <taxon>Arthropoda</taxon>
        <taxon>Chelicerata</taxon>
        <taxon>Arachnida</taxon>
        <taxon>Araneae</taxon>
        <taxon>Araneomorphae</taxon>
        <taxon>Entelegynae</taxon>
        <taxon>Araneoidea</taxon>
        <taxon>Nephilidae</taxon>
        <taxon>Nephila</taxon>
    </lineage>
</organism>
<name>A0A8X6TUK1_NEPPI</name>
<proteinExistence type="predicted"/>
<accession>A0A8X6TUK1</accession>
<comment type="caution">
    <text evidence="2">The sequence shown here is derived from an EMBL/GenBank/DDBJ whole genome shotgun (WGS) entry which is preliminary data.</text>
</comment>
<evidence type="ECO:0000256" key="1">
    <source>
        <dbReference type="SAM" id="SignalP"/>
    </source>
</evidence>
<evidence type="ECO:0000313" key="3">
    <source>
        <dbReference type="Proteomes" id="UP000887013"/>
    </source>
</evidence>
<feature type="chain" id="PRO_5036454756" evidence="1">
    <location>
        <begin position="19"/>
        <end position="79"/>
    </location>
</feature>
<keyword evidence="3" id="KW-1185">Reference proteome</keyword>
<feature type="signal peptide" evidence="1">
    <location>
        <begin position="1"/>
        <end position="18"/>
    </location>
</feature>
<dbReference type="EMBL" id="BMAW01064990">
    <property type="protein sequence ID" value="GFT48252.1"/>
    <property type="molecule type" value="Genomic_DNA"/>
</dbReference>
<gene>
    <name evidence="2" type="ORF">NPIL_348461</name>
</gene>
<sequence length="79" mass="9071">MYLSITTYWLALLQLAVKRNDEGSELPESGSAKMPKATTDASVVDRRAAERVRTTRVLIRYLLIMQNRQALRMIEIFKA</sequence>
<dbReference type="AlphaFoldDB" id="A0A8X6TUK1"/>
<dbReference type="Proteomes" id="UP000887013">
    <property type="component" value="Unassembled WGS sequence"/>
</dbReference>
<evidence type="ECO:0000313" key="2">
    <source>
        <dbReference type="EMBL" id="GFT48252.1"/>
    </source>
</evidence>
<keyword evidence="1" id="KW-0732">Signal</keyword>